<feature type="transmembrane region" description="Helical" evidence="6">
    <location>
        <begin position="310"/>
        <end position="329"/>
    </location>
</feature>
<dbReference type="GO" id="GO:0016020">
    <property type="term" value="C:membrane"/>
    <property type="evidence" value="ECO:0007669"/>
    <property type="project" value="UniProtKB-SubCell"/>
</dbReference>
<name>A0A368S3S3_SETIT</name>
<dbReference type="EMBL" id="CM003535">
    <property type="protein sequence ID" value="RCV37068.1"/>
    <property type="molecule type" value="Genomic_DNA"/>
</dbReference>
<evidence type="ECO:0000256" key="7">
    <source>
        <dbReference type="SAM" id="SignalP"/>
    </source>
</evidence>
<dbReference type="InterPro" id="IPR020846">
    <property type="entry name" value="MFS_dom"/>
</dbReference>
<dbReference type="STRING" id="4555.A0A368S3S3"/>
<evidence type="ECO:0000313" key="9">
    <source>
        <dbReference type="EMBL" id="RCV37068.1"/>
    </source>
</evidence>
<dbReference type="KEGG" id="sita:101752659"/>
<sequence length="455" mass="49759">MGVLEASAMSTMMRPVLHLMVGLVLYGVAEEMTVPALVDKVTAALCPADDRSCPEAIYLTGLQSSVGGIFRTIGFTLMGQLADEYGRKPLLLLTASTSIIPFAVLAWNNSRTAVYVYLVLRTLSFMIGQGTIFCLSIAYTADAVEPSRRAAAFGFMTGIFSASHTLGSVFSRFLPEKLIFEVSIALLICSILYMKIYLIETVQKAPSTSSHHSSMSALLAKLPQQRWESIKENISIVKNSQTLRRISYVAFFYKLGMIAISDVLMYYLKSVFGFDKDQFSEILMVVGVGSIFSQILILPFLSHIIGEKGVLCISILASIAYALLYGVAWASWVPYFSSSLGVIYVLAKPAIYAIISGEVLSTDQGKAQGFIATVQSVAILLAPLFMSPLTSYFISPEAPFDCKGFSFIVASFFLAISFCLAWTLNPESKDDKRRKLVVSDEEAVQAPLLAHRPKP</sequence>
<feature type="transmembrane region" description="Helical" evidence="6">
    <location>
        <begin position="151"/>
        <end position="173"/>
    </location>
</feature>
<dbReference type="PROSITE" id="PS00216">
    <property type="entry name" value="SUGAR_TRANSPORT_1"/>
    <property type="match status" value="1"/>
</dbReference>
<feature type="domain" description="Major facilitator superfamily (MFS) profile" evidence="8">
    <location>
        <begin position="1"/>
        <end position="429"/>
    </location>
</feature>
<evidence type="ECO:0000256" key="3">
    <source>
        <dbReference type="ARBA" id="ARBA00022692"/>
    </source>
</evidence>
<dbReference type="AlphaFoldDB" id="A0A368S3S3"/>
<dbReference type="OrthoDB" id="419616at2759"/>
<feature type="transmembrane region" description="Helical" evidence="6">
    <location>
        <begin position="90"/>
        <end position="108"/>
    </location>
</feature>
<keyword evidence="2" id="KW-0813">Transport</keyword>
<dbReference type="PANTHER" id="PTHR23504">
    <property type="entry name" value="MAJOR FACILITATOR SUPERFAMILY DOMAIN-CONTAINING PROTEIN 10"/>
    <property type="match status" value="1"/>
</dbReference>
<reference evidence="9" key="1">
    <citation type="journal article" date="2012" name="Nat. Biotechnol.">
        <title>Reference genome sequence of the model plant Setaria.</title>
        <authorList>
            <person name="Bennetzen J.L."/>
            <person name="Schmutz J."/>
            <person name="Wang H."/>
            <person name="Percifield R."/>
            <person name="Hawkins J."/>
            <person name="Pontaroli A.C."/>
            <person name="Estep M."/>
            <person name="Feng L."/>
            <person name="Vaughn J.N."/>
            <person name="Grimwood J."/>
            <person name="Jenkins J."/>
            <person name="Barry K."/>
            <person name="Lindquist E."/>
            <person name="Hellsten U."/>
            <person name="Deshpande S."/>
            <person name="Wang X."/>
            <person name="Wu X."/>
            <person name="Mitros T."/>
            <person name="Triplett J."/>
            <person name="Yang X."/>
            <person name="Ye C.Y."/>
            <person name="Mauro-Herrera M."/>
            <person name="Wang L."/>
            <person name="Li P."/>
            <person name="Sharma M."/>
            <person name="Sharma R."/>
            <person name="Ronald P.C."/>
            <person name="Panaud O."/>
            <person name="Kellogg E.A."/>
            <person name="Brutnell T.P."/>
            <person name="Doust A.N."/>
            <person name="Tuskan G.A."/>
            <person name="Rokhsar D."/>
            <person name="Devos K.M."/>
        </authorList>
    </citation>
    <scope>NUCLEOTIDE SEQUENCE [LARGE SCALE GENOMIC DNA]</scope>
    <source>
        <strain evidence="9">Yugu1</strain>
    </source>
</reference>
<dbReference type="InterPro" id="IPR005829">
    <property type="entry name" value="Sugar_transporter_CS"/>
</dbReference>
<keyword evidence="4 6" id="KW-1133">Transmembrane helix</keyword>
<dbReference type="SUPFAM" id="SSF103473">
    <property type="entry name" value="MFS general substrate transporter"/>
    <property type="match status" value="1"/>
</dbReference>
<dbReference type="PANTHER" id="PTHR23504:SF108">
    <property type="entry name" value="OS11G0151500 PROTEIN"/>
    <property type="match status" value="1"/>
</dbReference>
<feature type="signal peptide" evidence="7">
    <location>
        <begin position="1"/>
        <end position="31"/>
    </location>
</feature>
<dbReference type="GO" id="GO:0022857">
    <property type="term" value="F:transmembrane transporter activity"/>
    <property type="evidence" value="ECO:0007669"/>
    <property type="project" value="InterPro"/>
</dbReference>
<feature type="chain" id="PRO_5016919403" description="Major facilitator superfamily (MFS) profile domain-containing protein" evidence="7">
    <location>
        <begin position="32"/>
        <end position="455"/>
    </location>
</feature>
<dbReference type="Gene3D" id="1.20.1250.20">
    <property type="entry name" value="MFS general substrate transporter like domains"/>
    <property type="match status" value="1"/>
</dbReference>
<proteinExistence type="predicted"/>
<dbReference type="InterPro" id="IPR011701">
    <property type="entry name" value="MFS"/>
</dbReference>
<dbReference type="Pfam" id="PF07690">
    <property type="entry name" value="MFS_1"/>
    <property type="match status" value="1"/>
</dbReference>
<feature type="transmembrane region" description="Helical" evidence="6">
    <location>
        <begin position="248"/>
        <end position="267"/>
    </location>
</feature>
<feature type="transmembrane region" description="Helical" evidence="6">
    <location>
        <begin position="179"/>
        <end position="198"/>
    </location>
</feature>
<feature type="transmembrane region" description="Helical" evidence="6">
    <location>
        <begin position="405"/>
        <end position="425"/>
    </location>
</feature>
<dbReference type="CDD" id="cd17330">
    <property type="entry name" value="MFS_SLC46_TetA_like"/>
    <property type="match status" value="1"/>
</dbReference>
<reference evidence="9" key="2">
    <citation type="submission" date="2015-07" db="EMBL/GenBank/DDBJ databases">
        <authorList>
            <person name="Noorani M."/>
        </authorList>
    </citation>
    <scope>NUCLEOTIDE SEQUENCE</scope>
    <source>
        <strain evidence="9">Yugu1</strain>
    </source>
</reference>
<organism evidence="9">
    <name type="scientific">Setaria italica</name>
    <name type="common">Foxtail millet</name>
    <name type="synonym">Panicum italicum</name>
    <dbReference type="NCBI Taxonomy" id="4555"/>
    <lineage>
        <taxon>Eukaryota</taxon>
        <taxon>Viridiplantae</taxon>
        <taxon>Streptophyta</taxon>
        <taxon>Embryophyta</taxon>
        <taxon>Tracheophyta</taxon>
        <taxon>Spermatophyta</taxon>
        <taxon>Magnoliopsida</taxon>
        <taxon>Liliopsida</taxon>
        <taxon>Poales</taxon>
        <taxon>Poaceae</taxon>
        <taxon>PACMAD clade</taxon>
        <taxon>Panicoideae</taxon>
        <taxon>Panicodae</taxon>
        <taxon>Paniceae</taxon>
        <taxon>Cenchrinae</taxon>
        <taxon>Setaria</taxon>
    </lineage>
</organism>
<keyword evidence="3 6" id="KW-0812">Transmembrane</keyword>
<gene>
    <name evidence="9" type="ORF">SETIT_8G033300v2</name>
</gene>
<comment type="subcellular location">
    <subcellularLocation>
        <location evidence="1">Membrane</location>
        <topology evidence="1">Multi-pass membrane protein</topology>
    </subcellularLocation>
</comment>
<evidence type="ECO:0000256" key="6">
    <source>
        <dbReference type="SAM" id="Phobius"/>
    </source>
</evidence>
<evidence type="ECO:0000256" key="2">
    <source>
        <dbReference type="ARBA" id="ARBA00022448"/>
    </source>
</evidence>
<feature type="transmembrane region" description="Helical" evidence="6">
    <location>
        <begin position="335"/>
        <end position="355"/>
    </location>
</feature>
<keyword evidence="5 6" id="KW-0472">Membrane</keyword>
<dbReference type="PROSITE" id="PS50850">
    <property type="entry name" value="MFS"/>
    <property type="match status" value="1"/>
</dbReference>
<accession>A0A368S3S3</accession>
<evidence type="ECO:0000256" key="4">
    <source>
        <dbReference type="ARBA" id="ARBA00022989"/>
    </source>
</evidence>
<feature type="transmembrane region" description="Helical" evidence="6">
    <location>
        <begin position="367"/>
        <end position="385"/>
    </location>
</feature>
<feature type="transmembrane region" description="Helical" evidence="6">
    <location>
        <begin position="279"/>
        <end position="298"/>
    </location>
</feature>
<keyword evidence="7" id="KW-0732">Signal</keyword>
<protein>
    <recommendedName>
        <fullName evidence="8">Major facilitator superfamily (MFS) profile domain-containing protein</fullName>
    </recommendedName>
</protein>
<dbReference type="InterPro" id="IPR036259">
    <property type="entry name" value="MFS_trans_sf"/>
</dbReference>
<evidence type="ECO:0000256" key="1">
    <source>
        <dbReference type="ARBA" id="ARBA00004141"/>
    </source>
</evidence>
<evidence type="ECO:0000259" key="8">
    <source>
        <dbReference type="PROSITE" id="PS50850"/>
    </source>
</evidence>
<feature type="transmembrane region" description="Helical" evidence="6">
    <location>
        <begin position="114"/>
        <end position="139"/>
    </location>
</feature>
<evidence type="ECO:0000256" key="5">
    <source>
        <dbReference type="ARBA" id="ARBA00023136"/>
    </source>
</evidence>